<keyword evidence="5" id="KW-1133">Transmembrane helix</keyword>
<dbReference type="PANTHER" id="PTHR20961:SF38">
    <property type="entry name" value="PROTEIN O-LINKED-MANNOSE BETA-1,4-N-ACETYLGLUCOSAMINYLTRANSFERASE 2"/>
    <property type="match status" value="1"/>
</dbReference>
<sequence length="365" mass="42619">MSLRKIVYQFLSWINYYYFPTSLAPESKDVYLERYKVNFTPEEIEFLKKSAATFNYATDYADVYWQKALYTVKLSQVTLLGNSGALVKQEKVISDSTFDQVRLCLSPAYRSPAFMRKRRKTGLYTSIFHLPWAQTSNYHWFYDCLPRLYPLLQQVKDPIQLIVNKDIPAFQLQTLQFVIKDYPHFSITFQSKNEKWELEHYIFPGFTTNHISGYLPAEVAHFLRNKIWQGYQVQALPAKNRIYISRSKARKRRVINEAELIKALIPYNFQVIYAEDLTYAQQVQIFYQAAIVVAPHGAGLTNLLFSEQCSVMELHPVNIIKPHYFLAAKALNFNYDYVLGSNADNNLDFEVRVEQVLAVVSKKLN</sequence>
<evidence type="ECO:0000259" key="8">
    <source>
        <dbReference type="Pfam" id="PF04577"/>
    </source>
</evidence>
<keyword evidence="2" id="KW-0328">Glycosyltransferase</keyword>
<keyword evidence="6" id="KW-0472">Membrane</keyword>
<name>A0A7G7GAL1_9BACT</name>
<dbReference type="RefSeq" id="WP_185270676.1">
    <property type="nucleotide sequence ID" value="NZ_CP055156.1"/>
</dbReference>
<dbReference type="AlphaFoldDB" id="A0A7G7GAL1"/>
<keyword evidence="4" id="KW-0812">Transmembrane</keyword>
<dbReference type="KEGG" id="aswu:HUW51_16240"/>
<reference evidence="9 10" key="1">
    <citation type="journal article" date="2018" name="Int. J. Syst. Evol. Microbiol.">
        <title>Adhaeribacter swui sp. nov., isolated from wet mud.</title>
        <authorList>
            <person name="Kim D.U."/>
            <person name="Kim K.W."/>
            <person name="Kang M.S."/>
            <person name="Kim J.Y."/>
            <person name="Jang J.H."/>
            <person name="Kim M.K."/>
        </authorList>
    </citation>
    <scope>NUCLEOTIDE SEQUENCE [LARGE SCALE GENOMIC DNA]</scope>
    <source>
        <strain evidence="9 10">KCTC 52873</strain>
    </source>
</reference>
<gene>
    <name evidence="9" type="ORF">HUW51_16240</name>
</gene>
<evidence type="ECO:0000256" key="1">
    <source>
        <dbReference type="ARBA" id="ARBA00004167"/>
    </source>
</evidence>
<dbReference type="InterPro" id="IPR049625">
    <property type="entry name" value="Glyco_transf_61_cat"/>
</dbReference>
<dbReference type="EMBL" id="CP055156">
    <property type="protein sequence ID" value="QNF34195.1"/>
    <property type="molecule type" value="Genomic_DNA"/>
</dbReference>
<dbReference type="InterPro" id="IPR007657">
    <property type="entry name" value="Glycosyltransferase_61"/>
</dbReference>
<evidence type="ECO:0000313" key="9">
    <source>
        <dbReference type="EMBL" id="QNF34195.1"/>
    </source>
</evidence>
<evidence type="ECO:0000256" key="3">
    <source>
        <dbReference type="ARBA" id="ARBA00022679"/>
    </source>
</evidence>
<accession>A0A7G7GAL1</accession>
<dbReference type="GO" id="GO:0016757">
    <property type="term" value="F:glycosyltransferase activity"/>
    <property type="evidence" value="ECO:0007669"/>
    <property type="project" value="UniProtKB-KW"/>
</dbReference>
<organism evidence="9 10">
    <name type="scientific">Adhaeribacter swui</name>
    <dbReference type="NCBI Taxonomy" id="2086471"/>
    <lineage>
        <taxon>Bacteria</taxon>
        <taxon>Pseudomonadati</taxon>
        <taxon>Bacteroidota</taxon>
        <taxon>Cytophagia</taxon>
        <taxon>Cytophagales</taxon>
        <taxon>Hymenobacteraceae</taxon>
        <taxon>Adhaeribacter</taxon>
    </lineage>
</organism>
<evidence type="ECO:0000256" key="6">
    <source>
        <dbReference type="ARBA" id="ARBA00023136"/>
    </source>
</evidence>
<keyword evidence="3 9" id="KW-0808">Transferase</keyword>
<protein>
    <submittedName>
        <fullName evidence="9">Glycosyltransferase family 61 protein</fullName>
    </submittedName>
</protein>
<feature type="domain" description="Glycosyltransferase 61 catalytic" evidence="8">
    <location>
        <begin position="138"/>
        <end position="311"/>
    </location>
</feature>
<evidence type="ECO:0000256" key="5">
    <source>
        <dbReference type="ARBA" id="ARBA00022989"/>
    </source>
</evidence>
<comment type="subcellular location">
    <subcellularLocation>
        <location evidence="1">Membrane</location>
        <topology evidence="1">Single-pass membrane protein</topology>
    </subcellularLocation>
</comment>
<evidence type="ECO:0000313" key="10">
    <source>
        <dbReference type="Proteomes" id="UP000515237"/>
    </source>
</evidence>
<dbReference type="PANTHER" id="PTHR20961">
    <property type="entry name" value="GLYCOSYLTRANSFERASE"/>
    <property type="match status" value="1"/>
</dbReference>
<keyword evidence="10" id="KW-1185">Reference proteome</keyword>
<evidence type="ECO:0000256" key="4">
    <source>
        <dbReference type="ARBA" id="ARBA00022692"/>
    </source>
</evidence>
<keyword evidence="7" id="KW-0325">Glycoprotein</keyword>
<dbReference type="Proteomes" id="UP000515237">
    <property type="component" value="Chromosome"/>
</dbReference>
<proteinExistence type="predicted"/>
<dbReference type="Pfam" id="PF04577">
    <property type="entry name" value="Glyco_transf_61"/>
    <property type="match status" value="1"/>
</dbReference>
<dbReference type="GO" id="GO:0016020">
    <property type="term" value="C:membrane"/>
    <property type="evidence" value="ECO:0007669"/>
    <property type="project" value="UniProtKB-SubCell"/>
</dbReference>
<evidence type="ECO:0000256" key="2">
    <source>
        <dbReference type="ARBA" id="ARBA00022676"/>
    </source>
</evidence>
<evidence type="ECO:0000256" key="7">
    <source>
        <dbReference type="ARBA" id="ARBA00023180"/>
    </source>
</evidence>